<evidence type="ECO:0000313" key="2">
    <source>
        <dbReference type="EMBL" id="GEA39168.1"/>
    </source>
</evidence>
<dbReference type="Proteomes" id="UP000315200">
    <property type="component" value="Unassembled WGS sequence"/>
</dbReference>
<sequence length="524" mass="58522">MGIFSRAFDGVVEAVAPQAALKRTEARRRMEILNSGYGNYGASLHKKSLAGWLSHGGSAREDIQDNLDILRERSRDLYMGVPLATGAVKTMRTNVVGRGLRLKPTLDREVLGLEPEKAHTLERQIEREWGLWADSPDCDMARIDNFYELQQLAFLSWLTSGDCLALLPTKARKNQPYDLRVQLVEADRLSSPGGYDTLNNKIIGGVETDEDGEVIAYHFSKHHPLSYANEPMEWVRVPAYGEKTGRRNVIHIMNRERIDQRRGVPFLAPVIEALKQLGRYTDAELVAAVVNGLFTVFIEKEGPGDGPPIGAGIDEEEQVDSEDDNTIELAPGSVIDLNEGEKANTSTPGRPNANFSGFVEAICRQIGAALEIPYELLLKCFNSSYSASRGALEEAWKMFKMYREWLSRDFCQSIYEEWMAEAVAKGRIKAPGFFSDPLRRKAYCKAEWNGPARGILNPVQEVNAAVTRVNNGFSTRQGETMEMTGTDYYANVDQLKQEELKMKEVKEIANSSTGQPEGQQFNGK</sequence>
<accession>A0A829WJ27</accession>
<gene>
    <name evidence="1" type="ORF">Ccl03g_45360</name>
    <name evidence="2" type="ORF">Ccl03g_48810</name>
</gene>
<dbReference type="Pfam" id="PF05136">
    <property type="entry name" value="Phage_portal_2"/>
    <property type="match status" value="1"/>
</dbReference>
<evidence type="ECO:0000313" key="1">
    <source>
        <dbReference type="EMBL" id="GEA38823.1"/>
    </source>
</evidence>
<dbReference type="InterPro" id="IPR006429">
    <property type="entry name" value="Phage_lambda_portal"/>
</dbReference>
<organism evidence="1 3">
    <name type="scientific">Enterocloster clostridioformis</name>
    <dbReference type="NCBI Taxonomy" id="1531"/>
    <lineage>
        <taxon>Bacteria</taxon>
        <taxon>Bacillati</taxon>
        <taxon>Bacillota</taxon>
        <taxon>Clostridia</taxon>
        <taxon>Lachnospirales</taxon>
        <taxon>Lachnospiraceae</taxon>
        <taxon>Enterocloster</taxon>
    </lineage>
</organism>
<dbReference type="RefSeq" id="WP_141267808.1">
    <property type="nucleotide sequence ID" value="NZ_BJLB01000001.1"/>
</dbReference>
<dbReference type="EMBL" id="BJLB01000001">
    <property type="protein sequence ID" value="GEA38823.1"/>
    <property type="molecule type" value="Genomic_DNA"/>
</dbReference>
<comment type="caution">
    <text evidence="1">The sequence shown here is derived from an EMBL/GenBank/DDBJ whole genome shotgun (WGS) entry which is preliminary data.</text>
</comment>
<dbReference type="GO" id="GO:0005198">
    <property type="term" value="F:structural molecule activity"/>
    <property type="evidence" value="ECO:0007669"/>
    <property type="project" value="InterPro"/>
</dbReference>
<evidence type="ECO:0008006" key="4">
    <source>
        <dbReference type="Google" id="ProtNLM"/>
    </source>
</evidence>
<evidence type="ECO:0000313" key="3">
    <source>
        <dbReference type="Proteomes" id="UP000315200"/>
    </source>
</evidence>
<dbReference type="EMBL" id="BJLB01000001">
    <property type="protein sequence ID" value="GEA39168.1"/>
    <property type="molecule type" value="Genomic_DNA"/>
</dbReference>
<name>A0A829WJ27_9FIRM</name>
<dbReference type="AlphaFoldDB" id="A0A829WJ27"/>
<proteinExistence type="predicted"/>
<dbReference type="NCBIfam" id="TIGR01539">
    <property type="entry name" value="portal_lambda"/>
    <property type="match status" value="1"/>
</dbReference>
<reference evidence="1 3" key="1">
    <citation type="submission" date="2019-06" db="EMBL/GenBank/DDBJ databases">
        <title>Draft genome sequence of [Clostridium] clostridioforme NBRC 113352.</title>
        <authorList>
            <person name="Miura T."/>
            <person name="Furukawa M."/>
            <person name="Shimamura M."/>
            <person name="Ohyama Y."/>
            <person name="Yamazoe A."/>
            <person name="Kawasaki H."/>
        </authorList>
    </citation>
    <scope>NUCLEOTIDE SEQUENCE [LARGE SCALE GENOMIC DNA]</scope>
    <source>
        <strain evidence="1 3">NBRC 113352</strain>
    </source>
</reference>
<dbReference type="GO" id="GO:0019068">
    <property type="term" value="P:virion assembly"/>
    <property type="evidence" value="ECO:0007669"/>
    <property type="project" value="InterPro"/>
</dbReference>
<protein>
    <recommendedName>
        <fullName evidence="4">Phage portal protein</fullName>
    </recommendedName>
</protein>